<dbReference type="Pfam" id="PF13676">
    <property type="entry name" value="TIR_2"/>
    <property type="match status" value="1"/>
</dbReference>
<proteinExistence type="predicted"/>
<sequence length="325" mass="36465">MDSGARNNREWDVALSFAGEQRGYVEQVAESLKKHGVRVFYDNFEKVNLWGKNLYEHLDYIYRKAATYAVVFLSADYAKKVWTTHERRSAQARAFEENTEYILPVRVDGSEVPGFLPTVGYIDIASVSPDELALLIVQKIGPIHRKDYLPPNPIALFEILEADSEDDRNAIISISNAFMQSLRRMTTEERDLIAEIMGVGCTEELPDNVHVSLDLIRRDIGMAPAEVLETLRSLSSVGVRVTTAEVQSDEEGIDDEDSGHEASDLIAIQWDDTTYYDDEHVMGYAVERSTEVAWAMLTLGGSYCLDHGRDAIKRLDFSALASDSA</sequence>
<dbReference type="SMART" id="SM00255">
    <property type="entry name" value="TIR"/>
    <property type="match status" value="1"/>
</dbReference>
<dbReference type="GO" id="GO:0007165">
    <property type="term" value="P:signal transduction"/>
    <property type="evidence" value="ECO:0007669"/>
    <property type="project" value="InterPro"/>
</dbReference>
<name>A0A179VCS7_9MYCO</name>
<feature type="domain" description="TIR" evidence="1">
    <location>
        <begin position="10"/>
        <end position="144"/>
    </location>
</feature>
<dbReference type="Gene3D" id="3.40.50.10140">
    <property type="entry name" value="Toll/interleukin-1 receptor homology (TIR) domain"/>
    <property type="match status" value="1"/>
</dbReference>
<dbReference type="RefSeq" id="WP_064628485.1">
    <property type="nucleotide sequence ID" value="NZ_LQYE01000004.1"/>
</dbReference>
<gene>
    <name evidence="2" type="ORF">AWB85_20085</name>
</gene>
<evidence type="ECO:0000259" key="1">
    <source>
        <dbReference type="SMART" id="SM00255"/>
    </source>
</evidence>
<evidence type="ECO:0000313" key="3">
    <source>
        <dbReference type="Proteomes" id="UP000186919"/>
    </source>
</evidence>
<comment type="caution">
    <text evidence="2">The sequence shown here is derived from an EMBL/GenBank/DDBJ whole genome shotgun (WGS) entry which is preliminary data.</text>
</comment>
<protein>
    <recommendedName>
        <fullName evidence="1">TIR domain-containing protein</fullName>
    </recommendedName>
</protein>
<dbReference type="Proteomes" id="UP000186919">
    <property type="component" value="Unassembled WGS sequence"/>
</dbReference>
<dbReference type="InterPro" id="IPR035897">
    <property type="entry name" value="Toll_tir_struct_dom_sf"/>
</dbReference>
<reference evidence="2 3" key="1">
    <citation type="submission" date="2016-01" db="EMBL/GenBank/DDBJ databases">
        <title>Mycobacterium immunogenum strain CD11_6 genome sequencing and assembly.</title>
        <authorList>
            <person name="Kaur G."/>
            <person name="Nair G.R."/>
            <person name="Mayilraj S."/>
        </authorList>
    </citation>
    <scope>NUCLEOTIDE SEQUENCE [LARGE SCALE GENOMIC DNA]</scope>
    <source>
        <strain evidence="2 3">CD11-6</strain>
    </source>
</reference>
<accession>A0A179VCS7</accession>
<evidence type="ECO:0000313" key="2">
    <source>
        <dbReference type="EMBL" id="OAT69690.1"/>
    </source>
</evidence>
<dbReference type="InterPro" id="IPR000157">
    <property type="entry name" value="TIR_dom"/>
</dbReference>
<organism evidence="2 3">
    <name type="scientific">Mycobacteroides immunogenum</name>
    <dbReference type="NCBI Taxonomy" id="83262"/>
    <lineage>
        <taxon>Bacteria</taxon>
        <taxon>Bacillati</taxon>
        <taxon>Actinomycetota</taxon>
        <taxon>Actinomycetes</taxon>
        <taxon>Mycobacteriales</taxon>
        <taxon>Mycobacteriaceae</taxon>
        <taxon>Mycobacteroides</taxon>
    </lineage>
</organism>
<dbReference type="AlphaFoldDB" id="A0A179VCS7"/>
<dbReference type="SUPFAM" id="SSF52200">
    <property type="entry name" value="Toll/Interleukin receptor TIR domain"/>
    <property type="match status" value="1"/>
</dbReference>
<dbReference type="EMBL" id="LQYE01000004">
    <property type="protein sequence ID" value="OAT69690.1"/>
    <property type="molecule type" value="Genomic_DNA"/>
</dbReference>